<dbReference type="Pfam" id="PF18758">
    <property type="entry name" value="KDZ"/>
    <property type="match status" value="1"/>
</dbReference>
<evidence type="ECO:0000313" key="1">
    <source>
        <dbReference type="EMBL" id="KAJ7648819.1"/>
    </source>
</evidence>
<dbReference type="AlphaFoldDB" id="A0AAD7CHC1"/>
<reference evidence="1" key="1">
    <citation type="submission" date="2023-03" db="EMBL/GenBank/DDBJ databases">
        <title>Massive genome expansion in bonnet fungi (Mycena s.s.) driven by repeated elements and novel gene families across ecological guilds.</title>
        <authorList>
            <consortium name="Lawrence Berkeley National Laboratory"/>
            <person name="Harder C.B."/>
            <person name="Miyauchi S."/>
            <person name="Viragh M."/>
            <person name="Kuo A."/>
            <person name="Thoen E."/>
            <person name="Andreopoulos B."/>
            <person name="Lu D."/>
            <person name="Skrede I."/>
            <person name="Drula E."/>
            <person name="Henrissat B."/>
            <person name="Morin E."/>
            <person name="Kohler A."/>
            <person name="Barry K."/>
            <person name="LaButti K."/>
            <person name="Morin E."/>
            <person name="Salamov A."/>
            <person name="Lipzen A."/>
            <person name="Mereny Z."/>
            <person name="Hegedus B."/>
            <person name="Baldrian P."/>
            <person name="Stursova M."/>
            <person name="Weitz H."/>
            <person name="Taylor A."/>
            <person name="Grigoriev I.V."/>
            <person name="Nagy L.G."/>
            <person name="Martin F."/>
            <person name="Kauserud H."/>
        </authorList>
    </citation>
    <scope>NUCLEOTIDE SEQUENCE</scope>
    <source>
        <strain evidence="1">CBHHK067</strain>
    </source>
</reference>
<dbReference type="Proteomes" id="UP001221757">
    <property type="component" value="Unassembled WGS sequence"/>
</dbReference>
<gene>
    <name evidence="1" type="ORF">B0H17DRAFT_958805</name>
</gene>
<protein>
    <submittedName>
        <fullName evidence="1">Uncharacterized protein</fullName>
    </submittedName>
</protein>
<comment type="caution">
    <text evidence="1">The sequence shown here is derived from an EMBL/GenBank/DDBJ whole genome shotgun (WGS) entry which is preliminary data.</text>
</comment>
<sequence length="267" mass="30712">MTIEASELSPACFGLETWGRPLSEYDGCFSYQHLKSAGDRPISYDPSYFISKDKVDTVRARIMNTRSKKPRPIKPSIPQEAIDACEASWDAANEKKRKVDPKRHDASSVFVMTCRHSQVLFLCNIDTPGERQQCIVACLEEVKDLIPLHAKILQAYDVGCVMDHSLNLVHFFSYPILSAGFRERVSFVINAMHSFGHQWVCQIVYSPCLRRGLCLTNAEGVERFWSRIRKLIGITRNQWNLHRIWMIDQYTAFVNEEGRENLGSWIH</sequence>
<evidence type="ECO:0000313" key="2">
    <source>
        <dbReference type="Proteomes" id="UP001221757"/>
    </source>
</evidence>
<dbReference type="PANTHER" id="PTHR33096">
    <property type="entry name" value="CXC2 DOMAIN-CONTAINING PROTEIN"/>
    <property type="match status" value="1"/>
</dbReference>
<dbReference type="EMBL" id="JARKIE010000375">
    <property type="protein sequence ID" value="KAJ7648819.1"/>
    <property type="molecule type" value="Genomic_DNA"/>
</dbReference>
<organism evidence="1 2">
    <name type="scientific">Mycena rosella</name>
    <name type="common">Pink bonnet</name>
    <name type="synonym">Agaricus rosellus</name>
    <dbReference type="NCBI Taxonomy" id="1033263"/>
    <lineage>
        <taxon>Eukaryota</taxon>
        <taxon>Fungi</taxon>
        <taxon>Dikarya</taxon>
        <taxon>Basidiomycota</taxon>
        <taxon>Agaricomycotina</taxon>
        <taxon>Agaricomycetes</taxon>
        <taxon>Agaricomycetidae</taxon>
        <taxon>Agaricales</taxon>
        <taxon>Marasmiineae</taxon>
        <taxon>Mycenaceae</taxon>
        <taxon>Mycena</taxon>
    </lineage>
</organism>
<dbReference type="PANTHER" id="PTHR33096:SF1">
    <property type="entry name" value="CXC1-LIKE CYSTEINE CLUSTER ASSOCIATED WITH KDZ TRANSPOSASES DOMAIN-CONTAINING PROTEIN"/>
    <property type="match status" value="1"/>
</dbReference>
<keyword evidence="2" id="KW-1185">Reference proteome</keyword>
<dbReference type="InterPro" id="IPR040521">
    <property type="entry name" value="KDZ"/>
</dbReference>
<name>A0AAD7CHC1_MYCRO</name>
<proteinExistence type="predicted"/>
<accession>A0AAD7CHC1</accession>